<comment type="caution">
    <text evidence="2">The sequence shown here is derived from an EMBL/GenBank/DDBJ whole genome shotgun (WGS) entry which is preliminary data.</text>
</comment>
<evidence type="ECO:0000313" key="3">
    <source>
        <dbReference type="Proteomes" id="UP001528850"/>
    </source>
</evidence>
<feature type="transmembrane region" description="Helical" evidence="1">
    <location>
        <begin position="109"/>
        <end position="129"/>
    </location>
</feature>
<feature type="transmembrane region" description="Helical" evidence="1">
    <location>
        <begin position="58"/>
        <end position="79"/>
    </location>
</feature>
<dbReference type="Pfam" id="PF19851">
    <property type="entry name" value="DUF6326"/>
    <property type="match status" value="1"/>
</dbReference>
<dbReference type="Proteomes" id="UP001528850">
    <property type="component" value="Unassembled WGS sequence"/>
</dbReference>
<protein>
    <submittedName>
        <fullName evidence="2">DUF6326 family protein</fullName>
    </submittedName>
</protein>
<keyword evidence="1" id="KW-1133">Transmembrane helix</keyword>
<accession>A0ABT6BBJ1</accession>
<keyword evidence="1" id="KW-0472">Membrane</keyword>
<reference evidence="2 3" key="1">
    <citation type="journal article" date="2024" name="Curr. Microbiol.">
        <title>Luteibacter sahnii sp. nov., A Novel Yellow-Colored Xanthomonadin Pigment Producing Probiotic Bacterium from Healthy Rice Seed Microbiome.</title>
        <authorList>
            <person name="Jaiswal G."/>
            <person name="Rana R."/>
            <person name="Nayak P.K."/>
            <person name="Chouhan R."/>
            <person name="Gandhi S.G."/>
            <person name="Patel H.K."/>
            <person name="Patil P.B."/>
        </authorList>
    </citation>
    <scope>NUCLEOTIDE SEQUENCE [LARGE SCALE GENOMIC DNA]</scope>
    <source>
        <strain evidence="2 3">PPL201</strain>
    </source>
</reference>
<dbReference type="EMBL" id="JARJJS010000002">
    <property type="protein sequence ID" value="MDF4025349.1"/>
    <property type="molecule type" value="Genomic_DNA"/>
</dbReference>
<keyword evidence="3" id="KW-1185">Reference proteome</keyword>
<proteinExistence type="predicted"/>
<evidence type="ECO:0000313" key="2">
    <source>
        <dbReference type="EMBL" id="MDF4025349.1"/>
    </source>
</evidence>
<gene>
    <name evidence="2" type="ORF">P3W24_10275</name>
</gene>
<organism evidence="2 3">
    <name type="scientific">Luteibacter sahnii</name>
    <dbReference type="NCBI Taxonomy" id="3021977"/>
    <lineage>
        <taxon>Bacteria</taxon>
        <taxon>Pseudomonadati</taxon>
        <taxon>Pseudomonadota</taxon>
        <taxon>Gammaproteobacteria</taxon>
        <taxon>Lysobacterales</taxon>
        <taxon>Rhodanobacteraceae</taxon>
        <taxon>Luteibacter</taxon>
    </lineage>
</organism>
<sequence>MKPLDDVRVPVRHRLAALWAALMFCYVYGDFFGLFVPGRLKDMMAGNFGPMGPTTDGLLVGSSLLLAVPALMIYATLVVPARACQWANLLLGVFYAVVMALTMPGAPLFYQALGVVELAIGLVTVVTAWRWPRAVSANRHPI</sequence>
<feature type="transmembrane region" description="Helical" evidence="1">
    <location>
        <begin position="86"/>
        <end position="103"/>
    </location>
</feature>
<keyword evidence="1" id="KW-0812">Transmembrane</keyword>
<name>A0ABT6BBJ1_9GAMM</name>
<dbReference type="InterPro" id="IPR046289">
    <property type="entry name" value="DUF6326"/>
</dbReference>
<evidence type="ECO:0000256" key="1">
    <source>
        <dbReference type="SAM" id="Phobius"/>
    </source>
</evidence>
<feature type="transmembrane region" description="Helical" evidence="1">
    <location>
        <begin position="16"/>
        <end position="38"/>
    </location>
</feature>